<keyword evidence="7 10" id="KW-0503">Monooxygenase</keyword>
<evidence type="ECO:0000313" key="11">
    <source>
        <dbReference type="Proteomes" id="UP000271291"/>
    </source>
</evidence>
<dbReference type="KEGG" id="sgd:ELQ87_01125"/>
<dbReference type="PANTHER" id="PTHR43098:SF2">
    <property type="entry name" value="FAD-BINDING MONOOXYGENASE AUSB-RELATED"/>
    <property type="match status" value="1"/>
</dbReference>
<evidence type="ECO:0000256" key="3">
    <source>
        <dbReference type="ARBA" id="ARBA00022630"/>
    </source>
</evidence>
<evidence type="ECO:0000313" key="10">
    <source>
        <dbReference type="EMBL" id="QCN90989.1"/>
    </source>
</evidence>
<keyword evidence="5" id="KW-0521">NADP</keyword>
<reference evidence="10 12" key="1">
    <citation type="submission" date="2018-04" db="EMBL/GenBank/DDBJ databases">
        <title>Complete genome sequences of Streptomyces griseoviridis K61 and characterization of antagonistic properties of biological control agents.</title>
        <authorList>
            <person name="Mariita R.M."/>
            <person name="Sello J.K."/>
        </authorList>
    </citation>
    <scope>NUCLEOTIDE SEQUENCE [LARGE SCALE GENOMIC DNA]</scope>
    <source>
        <strain evidence="10 12">K61</strain>
    </source>
</reference>
<dbReference type="EMBL" id="CP034687">
    <property type="protein sequence ID" value="AZS83050.1"/>
    <property type="molecule type" value="Genomic_DNA"/>
</dbReference>
<dbReference type="Pfam" id="PF07992">
    <property type="entry name" value="Pyr_redox_2"/>
    <property type="match status" value="1"/>
</dbReference>
<dbReference type="Gene3D" id="3.50.50.60">
    <property type="entry name" value="FAD/NAD(P)-binding domain"/>
    <property type="match status" value="2"/>
</dbReference>
<evidence type="ECO:0000313" key="9">
    <source>
        <dbReference type="EMBL" id="AZS83050.1"/>
    </source>
</evidence>
<reference evidence="9 11" key="2">
    <citation type="submission" date="2018-12" db="EMBL/GenBank/DDBJ databases">
        <title>Streptomyces griseoviridis F1-27 complete genome.</title>
        <authorList>
            <person name="Mariita R.M."/>
            <person name="Sello J.K."/>
        </authorList>
    </citation>
    <scope>NUCLEOTIDE SEQUENCE [LARGE SCALE GENOMIC DNA]</scope>
    <source>
        <strain evidence="9 11">F1-27</strain>
    </source>
</reference>
<keyword evidence="6" id="KW-0560">Oxidoreductase</keyword>
<evidence type="ECO:0000256" key="6">
    <source>
        <dbReference type="ARBA" id="ARBA00023002"/>
    </source>
</evidence>
<dbReference type="SUPFAM" id="SSF51905">
    <property type="entry name" value="FAD/NAD(P)-binding domain"/>
    <property type="match status" value="2"/>
</dbReference>
<dbReference type="RefSeq" id="WP_127175966.1">
    <property type="nucleotide sequence ID" value="NZ_CP029078.1"/>
</dbReference>
<dbReference type="Proteomes" id="UP000271291">
    <property type="component" value="Chromosome"/>
</dbReference>
<dbReference type="OrthoDB" id="5168853at2"/>
<dbReference type="FunFam" id="3.50.50.60:FF:000341">
    <property type="entry name" value="Baeyer-Villiger monooxygenase"/>
    <property type="match status" value="1"/>
</dbReference>
<name>A0A3Q9KS25_STRGD</name>
<comment type="similarity">
    <text evidence="2">Belongs to the FAD-binding monooxygenase family.</text>
</comment>
<dbReference type="InterPro" id="IPR023753">
    <property type="entry name" value="FAD/NAD-binding_dom"/>
</dbReference>
<organism evidence="9 11">
    <name type="scientific">Streptomyces griseoviridis</name>
    <dbReference type="NCBI Taxonomy" id="45398"/>
    <lineage>
        <taxon>Bacteria</taxon>
        <taxon>Bacillati</taxon>
        <taxon>Actinomycetota</taxon>
        <taxon>Actinomycetes</taxon>
        <taxon>Kitasatosporales</taxon>
        <taxon>Streptomycetaceae</taxon>
        <taxon>Streptomyces</taxon>
    </lineage>
</organism>
<evidence type="ECO:0000256" key="5">
    <source>
        <dbReference type="ARBA" id="ARBA00022857"/>
    </source>
</evidence>
<dbReference type="GO" id="GO:0016709">
    <property type="term" value="F:oxidoreductase activity, acting on paired donors, with incorporation or reduction of molecular oxygen, NAD(P)H as one donor, and incorporation of one atom of oxygen"/>
    <property type="evidence" value="ECO:0007669"/>
    <property type="project" value="UniProtKB-ARBA"/>
</dbReference>
<evidence type="ECO:0000256" key="7">
    <source>
        <dbReference type="ARBA" id="ARBA00023033"/>
    </source>
</evidence>
<keyword evidence="12" id="KW-1185">Reference proteome</keyword>
<accession>A0A3Q9KS25</accession>
<evidence type="ECO:0000256" key="4">
    <source>
        <dbReference type="ARBA" id="ARBA00022827"/>
    </source>
</evidence>
<evidence type="ECO:0000256" key="2">
    <source>
        <dbReference type="ARBA" id="ARBA00010139"/>
    </source>
</evidence>
<protein>
    <submittedName>
        <fullName evidence="10">Monooxygenase</fullName>
    </submittedName>
    <submittedName>
        <fullName evidence="9">NAD(P)/FAD-dependent oxidoreductase</fullName>
    </submittedName>
</protein>
<comment type="cofactor">
    <cofactor evidence="1">
        <name>FAD</name>
        <dbReference type="ChEBI" id="CHEBI:57692"/>
    </cofactor>
</comment>
<proteinExistence type="inferred from homology"/>
<sequence>MSQPTVPSPARVQPAEADALRARYRAERARRLRPDGAAQYLPPTGAFDADPYADPDFTRAPLTDRVETLIVGGGFGGLLAGARLRQAGAESVRIVERGADFGGTWYWNRYPGVHCDVESYVYLPLLEETGTMPTWKYAPGEEIRRHARAVADRFGLYDRACLQTRVTGLSWDDTESEWTVRTDRDDRIRARHVILATGLFGDARLPGIPGIETFTGHMFHTGRWDHAYTGGEDGGPLTGLAGKRVALVGTGATGAQVAPRLAGAADHLYVFQRTPSSVDVRGNRPTDPGWAASLRPGWQRQRQENFARVLAGRPVEEDLVADGWTSTGHLHEKVIPTDRFAHVPPEEREHAYEQADFAKMAELRARVDALVDDPATAELLKPWYPYLCKRPTFSDSYLQMFNRPDVTLVDTAGTRGVERMTETALVVGDTAYEVDCVVLATGYDVVTGALSDTLPIEGRGGVPLLESWAKTGPRTLHGFTTHGFPNLFHQGRLQKAGTANHLHGIDEQSVHIAAIIAEARRRGVRRVEPSEWAQEEWAATLREKAVDLHSFHARCTPGYYNNDGNPPEHYETYADGPLAFHELLRAWRTGGGMEQLLRPE</sequence>
<evidence type="ECO:0000259" key="8">
    <source>
        <dbReference type="Pfam" id="PF07992"/>
    </source>
</evidence>
<dbReference type="EMBL" id="CP029078">
    <property type="protein sequence ID" value="QCN90989.1"/>
    <property type="molecule type" value="Genomic_DNA"/>
</dbReference>
<keyword evidence="4" id="KW-0274">FAD</keyword>
<gene>
    <name evidence="10" type="ORF">DDJ31_38240</name>
    <name evidence="9" type="ORF">ELQ87_01125</name>
</gene>
<dbReference type="Proteomes" id="UP000501753">
    <property type="component" value="Chromosome"/>
</dbReference>
<dbReference type="AlphaFoldDB" id="A0A3Q9KS25"/>
<feature type="domain" description="FAD/NAD(P)-binding" evidence="8">
    <location>
        <begin position="68"/>
        <end position="275"/>
    </location>
</feature>
<evidence type="ECO:0000313" key="12">
    <source>
        <dbReference type="Proteomes" id="UP000501753"/>
    </source>
</evidence>
<dbReference type="PANTHER" id="PTHR43098">
    <property type="entry name" value="L-ORNITHINE N(5)-MONOOXYGENASE-RELATED"/>
    <property type="match status" value="1"/>
</dbReference>
<keyword evidence="3" id="KW-0285">Flavoprotein</keyword>
<dbReference type="InterPro" id="IPR050775">
    <property type="entry name" value="FAD-binding_Monooxygenases"/>
</dbReference>
<dbReference type="InterPro" id="IPR036188">
    <property type="entry name" value="FAD/NAD-bd_sf"/>
</dbReference>
<evidence type="ECO:0000256" key="1">
    <source>
        <dbReference type="ARBA" id="ARBA00001974"/>
    </source>
</evidence>